<dbReference type="EMBL" id="GBXM01044857">
    <property type="protein sequence ID" value="JAH63720.1"/>
    <property type="molecule type" value="Transcribed_RNA"/>
</dbReference>
<name>A0A0E9UEQ1_ANGAN</name>
<dbReference type="AlphaFoldDB" id="A0A0E9UEQ1"/>
<organism evidence="1">
    <name type="scientific">Anguilla anguilla</name>
    <name type="common">European freshwater eel</name>
    <name type="synonym">Muraena anguilla</name>
    <dbReference type="NCBI Taxonomy" id="7936"/>
    <lineage>
        <taxon>Eukaryota</taxon>
        <taxon>Metazoa</taxon>
        <taxon>Chordata</taxon>
        <taxon>Craniata</taxon>
        <taxon>Vertebrata</taxon>
        <taxon>Euteleostomi</taxon>
        <taxon>Actinopterygii</taxon>
        <taxon>Neopterygii</taxon>
        <taxon>Teleostei</taxon>
        <taxon>Anguilliformes</taxon>
        <taxon>Anguillidae</taxon>
        <taxon>Anguilla</taxon>
    </lineage>
</organism>
<accession>A0A0E9UEQ1</accession>
<protein>
    <submittedName>
        <fullName evidence="1">Uncharacterized protein</fullName>
    </submittedName>
</protein>
<reference evidence="1" key="2">
    <citation type="journal article" date="2015" name="Fish Shellfish Immunol.">
        <title>Early steps in the European eel (Anguilla anguilla)-Vibrio vulnificus interaction in the gills: Role of the RtxA13 toxin.</title>
        <authorList>
            <person name="Callol A."/>
            <person name="Pajuelo D."/>
            <person name="Ebbesson L."/>
            <person name="Teles M."/>
            <person name="MacKenzie S."/>
            <person name="Amaro C."/>
        </authorList>
    </citation>
    <scope>NUCLEOTIDE SEQUENCE</scope>
</reference>
<evidence type="ECO:0000313" key="1">
    <source>
        <dbReference type="EMBL" id="JAH63720.1"/>
    </source>
</evidence>
<sequence>MLRLQIQSCPLISNYRVKL</sequence>
<proteinExistence type="predicted"/>
<reference evidence="1" key="1">
    <citation type="submission" date="2014-11" db="EMBL/GenBank/DDBJ databases">
        <authorList>
            <person name="Amaro Gonzalez C."/>
        </authorList>
    </citation>
    <scope>NUCLEOTIDE SEQUENCE</scope>
</reference>